<evidence type="ECO:0000259" key="2">
    <source>
        <dbReference type="PROSITE" id="PS50405"/>
    </source>
</evidence>
<dbReference type="SUPFAM" id="SSF52833">
    <property type="entry name" value="Thioredoxin-like"/>
    <property type="match status" value="1"/>
</dbReference>
<dbReference type="Gene3D" id="3.40.30.10">
    <property type="entry name" value="Glutaredoxin"/>
    <property type="match status" value="1"/>
</dbReference>
<gene>
    <name evidence="3" type="ORF">MYCIT1_LOCUS20047</name>
</gene>
<accession>A0AAD2K1G8</accession>
<dbReference type="SFLD" id="SFLDG00358">
    <property type="entry name" value="Main_(cytGST)"/>
    <property type="match status" value="1"/>
</dbReference>
<reference evidence="3" key="1">
    <citation type="submission" date="2023-11" db="EMBL/GenBank/DDBJ databases">
        <authorList>
            <person name="De Vega J J."/>
            <person name="De Vega J J."/>
        </authorList>
    </citation>
    <scope>NUCLEOTIDE SEQUENCE</scope>
</reference>
<evidence type="ECO:0000313" key="4">
    <source>
        <dbReference type="Proteomes" id="UP001295794"/>
    </source>
</evidence>
<dbReference type="PRINTS" id="PR00081">
    <property type="entry name" value="GDHRDH"/>
</dbReference>
<protein>
    <submittedName>
        <fullName evidence="3">Uncharacterized protein</fullName>
    </submittedName>
</protein>
<sequence>MVLKLHGFSRVGGGTQSVLVTLLEKQVPFENCTIDTANNAHRSPQYMAMQPFGQYPVIDDDGFILYESRAICRYLEDMYPAQGTRLGPPSGDVRARALFEQAISVESSNFNPHAHSIFAERVINPLRGLTCDESVVEEALRKLCVTLDVYESVLGKTRYLAGEEFTLADLFHLAFGAALAQAGCGIMTSDARPNVARAPSLLPPPTSMASDSPNQTVLVVGASRGIGLALVQELAATPNTTVLGTVRTGSLPIAGATTLTADITSDASVAAAAAGVAELDTLIVNAGMGDRDPVTRTATAHLGQYLDTNVLGPHRVIRAFLPALRASPRKIRRIVLISSSSGSIEQQAMPNSIGLAGCYGVSKAALNMLAVQTNNELNRAGEEFTVISVHPGWVATDMGNQHGSGGMPPEVSAKAILKLVAGLTPEQGGKFFKFDGEIMPW</sequence>
<dbReference type="SUPFAM" id="SSF51735">
    <property type="entry name" value="NAD(P)-binding Rossmann-fold domains"/>
    <property type="match status" value="1"/>
</dbReference>
<proteinExistence type="predicted"/>
<dbReference type="EMBL" id="CAVNYO010000397">
    <property type="protein sequence ID" value="CAK5273519.1"/>
    <property type="molecule type" value="Genomic_DNA"/>
</dbReference>
<organism evidence="3 4">
    <name type="scientific">Mycena citricolor</name>
    <dbReference type="NCBI Taxonomy" id="2018698"/>
    <lineage>
        <taxon>Eukaryota</taxon>
        <taxon>Fungi</taxon>
        <taxon>Dikarya</taxon>
        <taxon>Basidiomycota</taxon>
        <taxon>Agaricomycotina</taxon>
        <taxon>Agaricomycetes</taxon>
        <taxon>Agaricomycetidae</taxon>
        <taxon>Agaricales</taxon>
        <taxon>Marasmiineae</taxon>
        <taxon>Mycenaceae</taxon>
        <taxon>Mycena</taxon>
    </lineage>
</organism>
<name>A0AAD2K1G8_9AGAR</name>
<dbReference type="InterPro" id="IPR036249">
    <property type="entry name" value="Thioredoxin-like_sf"/>
</dbReference>
<dbReference type="PANTHER" id="PTHR45458:SF1">
    <property type="entry name" value="SHORT CHAIN DEHYDROGENASE"/>
    <property type="match status" value="1"/>
</dbReference>
<feature type="domain" description="GST N-terminal" evidence="1">
    <location>
        <begin position="1"/>
        <end position="83"/>
    </location>
</feature>
<dbReference type="Proteomes" id="UP001295794">
    <property type="component" value="Unassembled WGS sequence"/>
</dbReference>
<dbReference type="InterPro" id="IPR004046">
    <property type="entry name" value="GST_C"/>
</dbReference>
<dbReference type="Gene3D" id="1.20.1050.10">
    <property type="match status" value="1"/>
</dbReference>
<dbReference type="Pfam" id="PF00106">
    <property type="entry name" value="adh_short"/>
    <property type="match status" value="1"/>
</dbReference>
<dbReference type="PROSITE" id="PS50404">
    <property type="entry name" value="GST_NTER"/>
    <property type="match status" value="1"/>
</dbReference>
<dbReference type="AlphaFoldDB" id="A0AAD2K1G8"/>
<comment type="caution">
    <text evidence="3">The sequence shown here is derived from an EMBL/GenBank/DDBJ whole genome shotgun (WGS) entry which is preliminary data.</text>
</comment>
<dbReference type="SFLD" id="SFLDS00019">
    <property type="entry name" value="Glutathione_Transferase_(cytos"/>
    <property type="match status" value="1"/>
</dbReference>
<dbReference type="InterPro" id="IPR040079">
    <property type="entry name" value="Glutathione_S-Trfase"/>
</dbReference>
<dbReference type="Gene3D" id="3.40.50.720">
    <property type="entry name" value="NAD(P)-binding Rossmann-like Domain"/>
    <property type="match status" value="1"/>
</dbReference>
<dbReference type="SUPFAM" id="SSF47616">
    <property type="entry name" value="GST C-terminal domain-like"/>
    <property type="match status" value="1"/>
</dbReference>
<dbReference type="InterPro" id="IPR036282">
    <property type="entry name" value="Glutathione-S-Trfase_C_sf"/>
</dbReference>
<dbReference type="InterPro" id="IPR004045">
    <property type="entry name" value="Glutathione_S-Trfase_N"/>
</dbReference>
<dbReference type="Pfam" id="PF02798">
    <property type="entry name" value="GST_N"/>
    <property type="match status" value="1"/>
</dbReference>
<evidence type="ECO:0000313" key="3">
    <source>
        <dbReference type="EMBL" id="CAK5273519.1"/>
    </source>
</evidence>
<dbReference type="InterPro" id="IPR052184">
    <property type="entry name" value="SDR_enzymes"/>
</dbReference>
<dbReference type="GO" id="GO:0016616">
    <property type="term" value="F:oxidoreductase activity, acting on the CH-OH group of donors, NAD or NADP as acceptor"/>
    <property type="evidence" value="ECO:0007669"/>
    <property type="project" value="TreeGrafter"/>
</dbReference>
<dbReference type="PANTHER" id="PTHR45458">
    <property type="entry name" value="SHORT-CHAIN DEHYDROGENASE/REDUCTASE SDR"/>
    <property type="match status" value="1"/>
</dbReference>
<dbReference type="Pfam" id="PF00043">
    <property type="entry name" value="GST_C"/>
    <property type="match status" value="1"/>
</dbReference>
<dbReference type="InterPro" id="IPR036291">
    <property type="entry name" value="NAD(P)-bd_dom_sf"/>
</dbReference>
<dbReference type="PROSITE" id="PS50405">
    <property type="entry name" value="GST_CTER"/>
    <property type="match status" value="1"/>
</dbReference>
<dbReference type="InterPro" id="IPR010987">
    <property type="entry name" value="Glutathione-S-Trfase_C-like"/>
</dbReference>
<feature type="domain" description="GST C-terminal" evidence="2">
    <location>
        <begin position="92"/>
        <end position="220"/>
    </location>
</feature>
<evidence type="ECO:0000259" key="1">
    <source>
        <dbReference type="PROSITE" id="PS50404"/>
    </source>
</evidence>
<keyword evidence="4" id="KW-1185">Reference proteome</keyword>
<dbReference type="InterPro" id="IPR002347">
    <property type="entry name" value="SDR_fam"/>
</dbReference>